<dbReference type="Gene3D" id="3.40.1080.10">
    <property type="entry name" value="Glutaconate Coenzyme A-transferase"/>
    <property type="match status" value="2"/>
</dbReference>
<dbReference type="InterPro" id="IPR004165">
    <property type="entry name" value="CoA_trans_fam_I"/>
</dbReference>
<comment type="caution">
    <text evidence="1">The sequence shown here is derived from an EMBL/GenBank/DDBJ whole genome shotgun (WGS) entry which is preliminary data.</text>
</comment>
<dbReference type="EMBL" id="JAHKNI010000009">
    <property type="protein sequence ID" value="MBU3064941.1"/>
    <property type="molecule type" value="Genomic_DNA"/>
</dbReference>
<dbReference type="GO" id="GO:0016740">
    <property type="term" value="F:transferase activity"/>
    <property type="evidence" value="ECO:0007669"/>
    <property type="project" value="UniProtKB-KW"/>
</dbReference>
<dbReference type="PANTHER" id="PTHR43293">
    <property type="entry name" value="ACETATE COA-TRANSFERASE YDIF"/>
    <property type="match status" value="1"/>
</dbReference>
<proteinExistence type="predicted"/>
<dbReference type="Pfam" id="PF01144">
    <property type="entry name" value="CoA_trans"/>
    <property type="match status" value="1"/>
</dbReference>
<accession>A0ABS6B3R8</accession>
<evidence type="ECO:0000313" key="1">
    <source>
        <dbReference type="EMBL" id="MBU3064941.1"/>
    </source>
</evidence>
<dbReference type="PANTHER" id="PTHR43293:SF1">
    <property type="entry name" value="ACETATE COA-TRANSFERASE YDIF"/>
    <property type="match status" value="1"/>
</dbReference>
<dbReference type="Proteomes" id="UP000733379">
    <property type="component" value="Unassembled WGS sequence"/>
</dbReference>
<dbReference type="RefSeq" id="WP_215920612.1">
    <property type="nucleotide sequence ID" value="NZ_JAHKNI010000009.1"/>
</dbReference>
<reference evidence="1 2" key="1">
    <citation type="submission" date="2021-06" db="EMBL/GenBank/DDBJ databases">
        <title>Actinomycetes sequencing.</title>
        <authorList>
            <person name="Shan Q."/>
        </authorList>
    </citation>
    <scope>NUCLEOTIDE SEQUENCE [LARGE SCALE GENOMIC DNA]</scope>
    <source>
        <strain evidence="1 2">NEAU-G5</strain>
    </source>
</reference>
<gene>
    <name evidence="1" type="ORF">KO481_25845</name>
</gene>
<evidence type="ECO:0000313" key="2">
    <source>
        <dbReference type="Proteomes" id="UP000733379"/>
    </source>
</evidence>
<dbReference type="InterPro" id="IPR037171">
    <property type="entry name" value="NagB/RpiA_transferase-like"/>
</dbReference>
<keyword evidence="2" id="KW-1185">Reference proteome</keyword>
<dbReference type="SMART" id="SM00882">
    <property type="entry name" value="CoA_trans"/>
    <property type="match status" value="2"/>
</dbReference>
<name>A0ABS6B3R8_9NOCA</name>
<sequence length="655" mass="70369">MPALADFPSAPTSRDKVVTAAEAVRLIRDGDSVAIEGFGGQCFPEELTIALEQRFLESGSPRGLGIIFTVAQGDRRGRGLDRICHPGLIDRAVGGHWGMSPGIQKLAVGNEIAAHNLPQGVLSQLFRDTAAGKPGLLTHVGLGTFVDPRFGGGKVNERTTEDLVELITLGGKEFLFYKALPLDVALLRGTTADPDGNITMEREALTLEVLPIATAVHNAGGLVIVQVERLADAGSLSPREVKIPGVLVDCVVLAERDHHWQTFGTPYSPAYSGELRRVPLHQLRPLPLTERKLIARRAALELRANSVVNLGVGMPEGVAAVATEERIVDYLTLTAEPGVIGGMPAGGADFGVAVNAQAVLDQPYQFDFYDGGGLDAAFLGMAQSDRDGNVNVSRFGARLAGSGGFINISQNAKQVLFLGTFLAPSRTTVVDGRLIVDQEPAAAKFVEAVEQRTFSGAQALRTGQPVLYITDRCVFRLTAGGLQLTEIAPGIDIERDILAHMPFKPIIDGDPAVMDARILAPEPMGLKDQLLSVPMAARMSYDAARNVFFLNMEGLAPSTPAEVETLRAAIESRLAAVGRKVHLVANYDNFTLPDHLRDLYAHSIQDFADRFYLSVSRYSTSSFMRLKLHDHLASRGVAPHIYENRAEALANLGAE</sequence>
<protein>
    <submittedName>
        <fullName evidence="1">Acyl CoA:acetate/3-ketoacid CoA transferase</fullName>
    </submittedName>
</protein>
<organism evidence="1 2">
    <name type="scientific">Nocardia albiluteola</name>
    <dbReference type="NCBI Taxonomy" id="2842303"/>
    <lineage>
        <taxon>Bacteria</taxon>
        <taxon>Bacillati</taxon>
        <taxon>Actinomycetota</taxon>
        <taxon>Actinomycetes</taxon>
        <taxon>Mycobacteriales</taxon>
        <taxon>Nocardiaceae</taxon>
        <taxon>Nocardia</taxon>
    </lineage>
</organism>
<keyword evidence="1" id="KW-0808">Transferase</keyword>
<dbReference type="SUPFAM" id="SSF100950">
    <property type="entry name" value="NagB/RpiA/CoA transferase-like"/>
    <property type="match status" value="2"/>
</dbReference>